<keyword evidence="2" id="KW-0539">Nucleus</keyword>
<dbReference type="PANTHER" id="PTHR46459">
    <property type="entry name" value="E1A-BINDING PROTEIN P400-RELATED"/>
    <property type="match status" value="1"/>
</dbReference>
<comment type="caution">
    <text evidence="4">The sequence shown here is derived from an EMBL/GenBank/DDBJ whole genome shotgun (WGS) entry which is preliminary data.</text>
</comment>
<evidence type="ECO:0000256" key="1">
    <source>
        <dbReference type="ARBA" id="ARBA00004123"/>
    </source>
</evidence>
<dbReference type="EMBL" id="LUCM01000322">
    <property type="protein sequence ID" value="KAA0200734.1"/>
    <property type="molecule type" value="Genomic_DNA"/>
</dbReference>
<reference evidence="4" key="1">
    <citation type="submission" date="2019-05" db="EMBL/GenBank/DDBJ databases">
        <title>Annotation for the trematode Fasciolopsis buski.</title>
        <authorList>
            <person name="Choi Y.-J."/>
        </authorList>
    </citation>
    <scope>NUCLEOTIDE SEQUENCE</scope>
    <source>
        <strain evidence="4">HT</strain>
        <tissue evidence="4">Whole worm</tissue>
    </source>
</reference>
<protein>
    <recommendedName>
        <fullName evidence="3">HSA domain-containing protein</fullName>
    </recommendedName>
</protein>
<evidence type="ECO:0000313" key="4">
    <source>
        <dbReference type="EMBL" id="KAA0200734.1"/>
    </source>
</evidence>
<dbReference type="PANTHER" id="PTHR46459:SF1">
    <property type="entry name" value="E1A-BINDING PROTEIN P400"/>
    <property type="match status" value="1"/>
</dbReference>
<evidence type="ECO:0000313" key="5">
    <source>
        <dbReference type="Proteomes" id="UP000728185"/>
    </source>
</evidence>
<dbReference type="GO" id="GO:0006281">
    <property type="term" value="P:DNA repair"/>
    <property type="evidence" value="ECO:0007669"/>
    <property type="project" value="TreeGrafter"/>
</dbReference>
<evidence type="ECO:0000259" key="3">
    <source>
        <dbReference type="Pfam" id="PF07529"/>
    </source>
</evidence>
<dbReference type="Proteomes" id="UP000728185">
    <property type="component" value="Unassembled WGS sequence"/>
</dbReference>
<gene>
    <name evidence="4" type="ORF">FBUS_09376</name>
</gene>
<proteinExistence type="predicted"/>
<dbReference type="AlphaFoldDB" id="A0A8E0S4E6"/>
<dbReference type="InterPro" id="IPR014012">
    <property type="entry name" value="HSA_dom"/>
</dbReference>
<name>A0A8E0S4E6_9TREM</name>
<dbReference type="GO" id="GO:0003682">
    <property type="term" value="F:chromatin binding"/>
    <property type="evidence" value="ECO:0007669"/>
    <property type="project" value="TreeGrafter"/>
</dbReference>
<keyword evidence="5" id="KW-1185">Reference proteome</keyword>
<dbReference type="GO" id="GO:0000812">
    <property type="term" value="C:Swr1 complex"/>
    <property type="evidence" value="ECO:0007669"/>
    <property type="project" value="TreeGrafter"/>
</dbReference>
<organism evidence="4 5">
    <name type="scientific">Fasciolopsis buskii</name>
    <dbReference type="NCBI Taxonomy" id="27845"/>
    <lineage>
        <taxon>Eukaryota</taxon>
        <taxon>Metazoa</taxon>
        <taxon>Spiralia</taxon>
        <taxon>Lophotrochozoa</taxon>
        <taxon>Platyhelminthes</taxon>
        <taxon>Trematoda</taxon>
        <taxon>Digenea</taxon>
        <taxon>Plagiorchiida</taxon>
        <taxon>Echinostomata</taxon>
        <taxon>Echinostomatoidea</taxon>
        <taxon>Fasciolidae</taxon>
        <taxon>Fasciolopsis</taxon>
    </lineage>
</organism>
<comment type="subcellular location">
    <subcellularLocation>
        <location evidence="1">Nucleus</location>
    </subcellularLocation>
</comment>
<feature type="domain" description="HSA" evidence="3">
    <location>
        <begin position="164"/>
        <end position="202"/>
    </location>
</feature>
<sequence length="224" mass="25238">MPCNPEDEYPPPTKKLRHVSPNPQCVFSVDEVDRICSSSKEKCELEVLTRELDSLDEDSVFVRMRHCLATGVSQPLGSSFTPLPFCPFAKRNAIDNFIYLPPKKVMLDCNPEPPEVVTTVSHSTVDVTHPEIALGARLEASVLQKIAHQKHQGLWSASRLPKVMEPKQDNCQHEYLMGDILWLSTDFAEERKWKKEVAFRVSASNFLSISSLIPEPSGRGSYSR</sequence>
<evidence type="ECO:0000256" key="2">
    <source>
        <dbReference type="ARBA" id="ARBA00023242"/>
    </source>
</evidence>
<dbReference type="GO" id="GO:0035267">
    <property type="term" value="C:NuA4 histone acetyltransferase complex"/>
    <property type="evidence" value="ECO:0007669"/>
    <property type="project" value="TreeGrafter"/>
</dbReference>
<dbReference type="OrthoDB" id="6271431at2759"/>
<dbReference type="Pfam" id="PF07529">
    <property type="entry name" value="HSA"/>
    <property type="match status" value="1"/>
</dbReference>
<accession>A0A8E0S4E6</accession>